<reference evidence="1 2" key="5">
    <citation type="journal article" date="2011" name="ISME J.">
        <title>Dual transcriptional profiling of a bacterial/fungal confrontation: Collimonas fungivorans versus Aspergillus niger.</title>
        <authorList>
            <person name="Mela F."/>
            <person name="Fritsche K."/>
            <person name="de Boer W."/>
            <person name="van Veen J.A."/>
            <person name="de Graaff L.H."/>
            <person name="van den Berg M."/>
            <person name="Leveau J.H."/>
        </authorList>
    </citation>
    <scope>NUCLEOTIDE SEQUENCE [LARGE SCALE GENOMIC DNA]</scope>
    <source>
        <strain evidence="1 2">Ter331</strain>
    </source>
</reference>
<protein>
    <submittedName>
        <fullName evidence="1">Uncharacterized protein</fullName>
    </submittedName>
</protein>
<dbReference type="KEGG" id="cfu:CFU_1530"/>
<evidence type="ECO:0000313" key="1">
    <source>
        <dbReference type="EMBL" id="AEK61362.1"/>
    </source>
</evidence>
<dbReference type="AlphaFoldDB" id="G0ABF6"/>
<proteinExistence type="predicted"/>
<dbReference type="RefSeq" id="WP_014005516.1">
    <property type="nucleotide sequence ID" value="NC_015856.1"/>
</dbReference>
<dbReference type="HOGENOM" id="CLU_648468_0_0_4"/>
<dbReference type="EMBL" id="CP002745">
    <property type="protein sequence ID" value="AEK61362.1"/>
    <property type="molecule type" value="Genomic_DNA"/>
</dbReference>
<reference evidence="2" key="6">
    <citation type="submission" date="2011-05" db="EMBL/GenBank/DDBJ databases">
        <title>Complete sequence of Collimonas fungivorans Ter331.</title>
        <authorList>
            <person name="Leveau J.H."/>
        </authorList>
    </citation>
    <scope>NUCLEOTIDE SEQUENCE [LARGE SCALE GENOMIC DNA]</scope>
    <source>
        <strain evidence="2">Ter331</strain>
    </source>
</reference>
<accession>G0ABF6</accession>
<organism evidence="1 2">
    <name type="scientific">Collimonas fungivorans (strain Ter331)</name>
    <dbReference type="NCBI Taxonomy" id="1005048"/>
    <lineage>
        <taxon>Bacteria</taxon>
        <taxon>Pseudomonadati</taxon>
        <taxon>Pseudomonadota</taxon>
        <taxon>Betaproteobacteria</taxon>
        <taxon>Burkholderiales</taxon>
        <taxon>Oxalobacteraceae</taxon>
        <taxon>Collimonas</taxon>
    </lineage>
</organism>
<evidence type="ECO:0000313" key="2">
    <source>
        <dbReference type="Proteomes" id="UP000008392"/>
    </source>
</evidence>
<reference evidence="1 2" key="4">
    <citation type="journal article" date="2010" name="Environ. Microbiol.">
        <title>The bacterial genus Collimonas: mycophagy, weathering and other adaptive solutions to life in oligotrophic soil environments.</title>
        <authorList>
            <person name="Leveau J.H."/>
            <person name="Uroz S."/>
            <person name="de Boer W."/>
        </authorList>
    </citation>
    <scope>NUCLEOTIDE SEQUENCE [LARGE SCALE GENOMIC DNA]</scope>
    <source>
        <strain evidence="1 2">Ter331</strain>
    </source>
</reference>
<reference evidence="1 2" key="2">
    <citation type="journal article" date="2006" name="J. Microbiol. Methods">
        <title>Genomic flank-sequencing of plasposon insertion sites for rapid identification of functional genes.</title>
        <authorList>
            <person name="Leveau J.H."/>
            <person name="Gerards S."/>
            <person name="Fritsche K."/>
            <person name="Zondag G."/>
            <person name="van Veen J.A."/>
        </authorList>
    </citation>
    <scope>NUCLEOTIDE SEQUENCE [LARGE SCALE GENOMIC DNA]</scope>
    <source>
        <strain evidence="1 2">Ter331</strain>
    </source>
</reference>
<reference evidence="1 2" key="3">
    <citation type="journal article" date="2008" name="FEMS Microbiol. Ecol.">
        <title>Identification and characterization of genes underlying chitinolysis in Collimonas fungivorans Ter331.</title>
        <authorList>
            <person name="Fritsche K."/>
            <person name="de Boer W."/>
            <person name="Gerards S."/>
            <person name="van den Berg M."/>
            <person name="van Veen J.A."/>
            <person name="Leveau J.H."/>
        </authorList>
    </citation>
    <scope>NUCLEOTIDE SEQUENCE [LARGE SCALE GENOMIC DNA]</scope>
    <source>
        <strain evidence="1 2">Ter331</strain>
    </source>
</reference>
<keyword evidence="2" id="KW-1185">Reference proteome</keyword>
<name>G0ABF6_COLFT</name>
<gene>
    <name evidence="1" type="ordered locus">CFU_1530</name>
</gene>
<reference evidence="1 2" key="1">
    <citation type="journal article" date="2004" name="Environ. Microbiol.">
        <title>Phylogeny-function analysis of (meta)genomic libraries: screening for expression of ribosomal RNA genes by large-insert library fluorescent in situ hybridization (LIL-FISH).</title>
        <authorList>
            <person name="Leveau J.H."/>
            <person name="Gerards S."/>
            <person name="de Boer W."/>
            <person name="van Veen J.A."/>
        </authorList>
    </citation>
    <scope>NUCLEOTIDE SEQUENCE [LARGE SCALE GENOMIC DNA]</scope>
    <source>
        <strain evidence="1 2">Ter331</strain>
    </source>
</reference>
<sequence length="423" mass="45656">MEKLNAPNVDKLKLDKAVNEFTMARDLCNLFDTDPYLSATANQIAACALNILNSVNQQIASGDQQKMATLMNAAKAAYVAESKLKMWTPGVSTLLGSSDQPFTVAKNHIAAMCADKGKRDPKIIGEILRLFGGVAENLHLDPKAVPAGHFTSAALTLAVPTAPADKPATVGWDFFCSTRPAYRTTAYGNMAFDRKARQRTTPPNFNAATIEKEVADVLGLDYQNVRTGNTFFRPLLPGDIVRAIDKVLGLPEGASISGTTSDTIWAVEVISNFLNGQGKSFDPNILLLPLAAIVTGYHHTALEVGLAMTINGYITYQPGFYTSFQTSEMSKTAWGARIHAILANAENDGKNLLMLIATDSTPNAVYAARSEDDKKKFRKAVTLDFDGYKKWYGLAQPATSSPSSFPVTFSVKSINDATNGLLN</sequence>
<dbReference type="Proteomes" id="UP000008392">
    <property type="component" value="Chromosome"/>
</dbReference>